<dbReference type="PANTHER" id="PTHR33376:SF7">
    <property type="entry name" value="C4-DICARBOXYLATE-BINDING PROTEIN DCTB"/>
    <property type="match status" value="1"/>
</dbReference>
<reference evidence="5" key="1">
    <citation type="submission" date="2021-07" db="EMBL/GenBank/DDBJ databases">
        <authorList>
            <person name="Luelf R.H."/>
        </authorList>
    </citation>
    <scope>NUCLEOTIDE SEQUENCE</scope>
    <source>
        <strain evidence="5">TMW 2.2304</strain>
    </source>
</reference>
<feature type="chain" id="PRO_5040755582" evidence="4">
    <location>
        <begin position="32"/>
        <end position="333"/>
    </location>
</feature>
<dbReference type="Gene3D" id="3.40.190.170">
    <property type="entry name" value="Bacterial extracellular solute-binding protein, family 7"/>
    <property type="match status" value="1"/>
</dbReference>
<dbReference type="NCBIfam" id="NF037995">
    <property type="entry name" value="TRAP_S1"/>
    <property type="match status" value="1"/>
</dbReference>
<dbReference type="PANTHER" id="PTHR33376">
    <property type="match status" value="1"/>
</dbReference>
<dbReference type="InterPro" id="IPR038404">
    <property type="entry name" value="TRAP_DctP_sf"/>
</dbReference>
<comment type="similarity">
    <text evidence="1">Belongs to the bacterial solute-binding protein 7 family.</text>
</comment>
<dbReference type="AlphaFoldDB" id="A0A9X3B3N0"/>
<evidence type="ECO:0000313" key="5">
    <source>
        <dbReference type="EMBL" id="MCT8505440.1"/>
    </source>
</evidence>
<name>A0A9X3B3N0_9GAMM</name>
<dbReference type="NCBIfam" id="TIGR00787">
    <property type="entry name" value="dctP"/>
    <property type="match status" value="1"/>
</dbReference>
<organism evidence="5 6">
    <name type="scientific">Chromohalobacter moromii</name>
    <dbReference type="NCBI Taxonomy" id="2860329"/>
    <lineage>
        <taxon>Bacteria</taxon>
        <taxon>Pseudomonadati</taxon>
        <taxon>Pseudomonadota</taxon>
        <taxon>Gammaproteobacteria</taxon>
        <taxon>Oceanospirillales</taxon>
        <taxon>Halomonadaceae</taxon>
        <taxon>Chromohalobacter</taxon>
    </lineage>
</organism>
<protein>
    <submittedName>
        <fullName evidence="5">TRAP transporter substrate-binding protein</fullName>
    </submittedName>
</protein>
<dbReference type="CDD" id="cd13603">
    <property type="entry name" value="PBP2_TRAP_Siap_TeaA_like"/>
    <property type="match status" value="1"/>
</dbReference>
<dbReference type="InterPro" id="IPR018389">
    <property type="entry name" value="DctP_fam"/>
</dbReference>
<keyword evidence="3 4" id="KW-0732">Signal</keyword>
<dbReference type="Pfam" id="PF03480">
    <property type="entry name" value="DctP"/>
    <property type="match status" value="1"/>
</dbReference>
<dbReference type="EMBL" id="JAHXDE010000003">
    <property type="protein sequence ID" value="MCT8505440.1"/>
    <property type="molecule type" value="Genomic_DNA"/>
</dbReference>
<evidence type="ECO:0000256" key="3">
    <source>
        <dbReference type="ARBA" id="ARBA00022729"/>
    </source>
</evidence>
<keyword evidence="2" id="KW-0813">Transport</keyword>
<comment type="caution">
    <text evidence="5">The sequence shown here is derived from an EMBL/GenBank/DDBJ whole genome shotgun (WGS) entry which is preliminary data.</text>
</comment>
<dbReference type="RefSeq" id="WP_247620843.1">
    <property type="nucleotide sequence ID" value="NZ_JAHXCZ010000003.1"/>
</dbReference>
<reference evidence="5" key="2">
    <citation type="journal article" date="2022" name="Syst. Appl. Microbiol.">
        <title>Chromohalobacter moromii sp. nov., a moderately halophilic bacterium isolated from lupine-based moromi fermentation.</title>
        <authorList>
            <person name="Lulf R.H."/>
            <person name="Hilgarth M."/>
            <person name="Ehrmann M.A."/>
        </authorList>
    </citation>
    <scope>NUCLEOTIDE SEQUENCE</scope>
    <source>
        <strain evidence="5">TMW 2.2304</strain>
    </source>
</reference>
<proteinExistence type="inferred from homology"/>
<accession>A0A9X3B3N0</accession>
<dbReference type="Proteomes" id="UP001145353">
    <property type="component" value="Unassembled WGS sequence"/>
</dbReference>
<dbReference type="GO" id="GO:0030288">
    <property type="term" value="C:outer membrane-bounded periplasmic space"/>
    <property type="evidence" value="ECO:0007669"/>
    <property type="project" value="InterPro"/>
</dbReference>
<sequence length="333" mass="36758">MKIKSSLSGLPVITALLSTLAASVVSTSAMAAEYNAKLSLDVPEGNTKYVAAKKFADMVRERTDDNVDIKLFPNSVLGGESESAEGIRLGSVQMGIITSSVLTSWVPEVQVLDLPYLINSDEQAVAINQPLTDELEPKFEDEGFHLMGFSVNGIRQLMSSTPIHSVDDVKGKKMRVIQSPLHVAMWKAAGANPTPIPAPEIYNSMQTGVIDFFDNTATNYLTNRFYEVAPYYVKTGHVYAMGTWVVSQSWWQRLPEEYQQEITKAANEVQEQLPAMRQQDDKAALAKTVEDGATIIEIDDKGPWKEAMQPVREEYIKKIPNGKALVSLIENAD</sequence>
<keyword evidence="6" id="KW-1185">Reference proteome</keyword>
<evidence type="ECO:0000256" key="4">
    <source>
        <dbReference type="SAM" id="SignalP"/>
    </source>
</evidence>
<dbReference type="GO" id="GO:0055085">
    <property type="term" value="P:transmembrane transport"/>
    <property type="evidence" value="ECO:0007669"/>
    <property type="project" value="InterPro"/>
</dbReference>
<dbReference type="PIRSF" id="PIRSF006470">
    <property type="entry name" value="DctB"/>
    <property type="match status" value="1"/>
</dbReference>
<evidence type="ECO:0000256" key="2">
    <source>
        <dbReference type="ARBA" id="ARBA00022448"/>
    </source>
</evidence>
<evidence type="ECO:0000313" key="6">
    <source>
        <dbReference type="Proteomes" id="UP001145353"/>
    </source>
</evidence>
<dbReference type="InterPro" id="IPR004682">
    <property type="entry name" value="TRAP_DctP"/>
</dbReference>
<evidence type="ECO:0000256" key="1">
    <source>
        <dbReference type="ARBA" id="ARBA00009023"/>
    </source>
</evidence>
<feature type="signal peptide" evidence="4">
    <location>
        <begin position="1"/>
        <end position="31"/>
    </location>
</feature>
<gene>
    <name evidence="5" type="ORF">KZO87_08610</name>
</gene>